<keyword evidence="3" id="KW-1185">Reference proteome</keyword>
<name>A0A0U5BXI7_XANCI</name>
<feature type="region of interest" description="Disordered" evidence="1">
    <location>
        <begin position="1"/>
        <end position="30"/>
    </location>
</feature>
<dbReference type="AlphaFoldDB" id="A0A0U5BXI7"/>
<proteinExistence type="predicted"/>
<feature type="region of interest" description="Disordered" evidence="1">
    <location>
        <begin position="48"/>
        <end position="75"/>
    </location>
</feature>
<protein>
    <submittedName>
        <fullName evidence="2">Uncharacterized protein</fullName>
    </submittedName>
</protein>
<gene>
    <name evidence="2" type="ORF">XAC3562_840072</name>
</gene>
<sequence>MAVQCAGPVPQHQLGRLRRLRRRPEPRQRDCRIPLHQELRHLRRLRLVQAGRGPRGQRRPGRPEAGVQGPGGGRDVRVLILRDPEPGPEDSFMQNPAAMRGSVVLTAAQQVTDAAAATRQQWTHAQGGLVAPATNRCRCVVQ</sequence>
<dbReference type="EMBL" id="CCXZ01000182">
    <property type="protein sequence ID" value="CEG18419.1"/>
    <property type="molecule type" value="Genomic_DNA"/>
</dbReference>
<comment type="caution">
    <text evidence="2">The sequence shown here is derived from an EMBL/GenBank/DDBJ whole genome shotgun (WGS) entry which is preliminary data.</text>
</comment>
<organism evidence="2 3">
    <name type="scientific">Xanthomonas citri pv. citri</name>
    <dbReference type="NCBI Taxonomy" id="611301"/>
    <lineage>
        <taxon>Bacteria</taxon>
        <taxon>Pseudomonadati</taxon>
        <taxon>Pseudomonadota</taxon>
        <taxon>Gammaproteobacteria</taxon>
        <taxon>Lysobacterales</taxon>
        <taxon>Lysobacteraceae</taxon>
        <taxon>Xanthomonas</taxon>
    </lineage>
</organism>
<evidence type="ECO:0000313" key="2">
    <source>
        <dbReference type="EMBL" id="CEG18419.1"/>
    </source>
</evidence>
<evidence type="ECO:0000313" key="3">
    <source>
        <dbReference type="Proteomes" id="UP000052230"/>
    </source>
</evidence>
<reference evidence="2 3" key="1">
    <citation type="submission" date="2014-09" db="EMBL/GenBank/DDBJ databases">
        <authorList>
            <person name="Regsiter A."/>
        </authorList>
    </citation>
    <scope>NUCLEOTIDE SEQUENCE [LARGE SCALE GENOMIC DNA]</scope>
</reference>
<dbReference type="Proteomes" id="UP000052230">
    <property type="component" value="Unassembled WGS sequence"/>
</dbReference>
<evidence type="ECO:0000256" key="1">
    <source>
        <dbReference type="SAM" id="MobiDB-lite"/>
    </source>
</evidence>
<accession>A0A0U5BXI7</accession>